<feature type="DNA-binding region" description="H-T-H motif" evidence="4">
    <location>
        <begin position="55"/>
        <end position="74"/>
    </location>
</feature>
<dbReference type="Proteomes" id="UP001597260">
    <property type="component" value="Unassembled WGS sequence"/>
</dbReference>
<gene>
    <name evidence="6" type="ORF">ACFQ4H_18935</name>
</gene>
<keyword evidence="3" id="KW-0804">Transcription</keyword>
<keyword evidence="2 4" id="KW-0238">DNA-binding</keyword>
<comment type="caution">
    <text evidence="6">The sequence shown here is derived from an EMBL/GenBank/DDBJ whole genome shotgun (WGS) entry which is preliminary data.</text>
</comment>
<dbReference type="EMBL" id="JBHTMP010000028">
    <property type="protein sequence ID" value="MFD1323169.1"/>
    <property type="molecule type" value="Genomic_DNA"/>
</dbReference>
<sequence>MTTERSGGGDPKRSIELLWGLQDRPRRGPKPRFTVDQIAQAAIRLADREGLAALSMRRVADQLGVTAMSLYTYVPGKAELLDLMIDTVYREMAVTDPADGSWRARLTAIARDNRILYEQHPWVADVSTGRPPLGPGMMAKYERELQALEGLGLDDVEMDAALTFVLGFVQTCARAAADARAAEHERAMSDQQWWEANEPLLTKVLDATKYPTAARVGAAAGAAHGAAYSPAHAYEFGLDRILDSLGVLIDARNG</sequence>
<proteinExistence type="predicted"/>
<protein>
    <submittedName>
        <fullName evidence="6">TetR/AcrR family transcriptional regulator</fullName>
    </submittedName>
</protein>
<evidence type="ECO:0000259" key="5">
    <source>
        <dbReference type="PROSITE" id="PS50977"/>
    </source>
</evidence>
<dbReference type="Gene3D" id="1.10.357.10">
    <property type="entry name" value="Tetracycline Repressor, domain 2"/>
    <property type="match status" value="1"/>
</dbReference>
<dbReference type="PANTHER" id="PTHR30055:SF151">
    <property type="entry name" value="TRANSCRIPTIONAL REGULATORY PROTEIN"/>
    <property type="match status" value="1"/>
</dbReference>
<evidence type="ECO:0000313" key="7">
    <source>
        <dbReference type="Proteomes" id="UP001597260"/>
    </source>
</evidence>
<dbReference type="SUPFAM" id="SSF46689">
    <property type="entry name" value="Homeodomain-like"/>
    <property type="match status" value="1"/>
</dbReference>
<dbReference type="InterPro" id="IPR050109">
    <property type="entry name" value="HTH-type_TetR-like_transc_reg"/>
</dbReference>
<dbReference type="RefSeq" id="WP_377572319.1">
    <property type="nucleotide sequence ID" value="NZ_JBHTMP010000028.1"/>
</dbReference>
<evidence type="ECO:0000256" key="1">
    <source>
        <dbReference type="ARBA" id="ARBA00023015"/>
    </source>
</evidence>
<dbReference type="Pfam" id="PF00440">
    <property type="entry name" value="TetR_N"/>
    <property type="match status" value="1"/>
</dbReference>
<dbReference type="InterPro" id="IPR009057">
    <property type="entry name" value="Homeodomain-like_sf"/>
</dbReference>
<dbReference type="PROSITE" id="PS50977">
    <property type="entry name" value="HTH_TETR_2"/>
    <property type="match status" value="1"/>
</dbReference>
<reference evidence="7" key="1">
    <citation type="journal article" date="2019" name="Int. J. Syst. Evol. Microbiol.">
        <title>The Global Catalogue of Microorganisms (GCM) 10K type strain sequencing project: providing services to taxonomists for standard genome sequencing and annotation.</title>
        <authorList>
            <consortium name="The Broad Institute Genomics Platform"/>
            <consortium name="The Broad Institute Genome Sequencing Center for Infectious Disease"/>
            <person name="Wu L."/>
            <person name="Ma J."/>
        </authorList>
    </citation>
    <scope>NUCLEOTIDE SEQUENCE [LARGE SCALE GENOMIC DNA]</scope>
    <source>
        <strain evidence="7">JCM 31037</strain>
    </source>
</reference>
<dbReference type="PANTHER" id="PTHR30055">
    <property type="entry name" value="HTH-TYPE TRANSCRIPTIONAL REGULATOR RUTR"/>
    <property type="match status" value="1"/>
</dbReference>
<evidence type="ECO:0000256" key="4">
    <source>
        <dbReference type="PROSITE-ProRule" id="PRU00335"/>
    </source>
</evidence>
<keyword evidence="1" id="KW-0805">Transcription regulation</keyword>
<evidence type="ECO:0000256" key="3">
    <source>
        <dbReference type="ARBA" id="ARBA00023163"/>
    </source>
</evidence>
<name>A0ABW3YFB5_9ACTN</name>
<evidence type="ECO:0000313" key="6">
    <source>
        <dbReference type="EMBL" id="MFD1323169.1"/>
    </source>
</evidence>
<dbReference type="InterPro" id="IPR004111">
    <property type="entry name" value="Repressor_TetR_C"/>
</dbReference>
<dbReference type="SUPFAM" id="SSF48498">
    <property type="entry name" value="Tetracyclin repressor-like, C-terminal domain"/>
    <property type="match status" value="1"/>
</dbReference>
<dbReference type="Gene3D" id="1.10.10.60">
    <property type="entry name" value="Homeodomain-like"/>
    <property type="match status" value="1"/>
</dbReference>
<dbReference type="Pfam" id="PF02909">
    <property type="entry name" value="TetR_C_1"/>
    <property type="match status" value="1"/>
</dbReference>
<keyword evidence="7" id="KW-1185">Reference proteome</keyword>
<dbReference type="InterPro" id="IPR001647">
    <property type="entry name" value="HTH_TetR"/>
</dbReference>
<organism evidence="6 7">
    <name type="scientific">Micromonospora sonneratiae</name>
    <dbReference type="NCBI Taxonomy" id="1184706"/>
    <lineage>
        <taxon>Bacteria</taxon>
        <taxon>Bacillati</taxon>
        <taxon>Actinomycetota</taxon>
        <taxon>Actinomycetes</taxon>
        <taxon>Micromonosporales</taxon>
        <taxon>Micromonosporaceae</taxon>
        <taxon>Micromonospora</taxon>
    </lineage>
</organism>
<dbReference type="InterPro" id="IPR036271">
    <property type="entry name" value="Tet_transcr_reg_TetR-rel_C_sf"/>
</dbReference>
<feature type="domain" description="HTH tetR-type" evidence="5">
    <location>
        <begin position="32"/>
        <end position="92"/>
    </location>
</feature>
<evidence type="ECO:0000256" key="2">
    <source>
        <dbReference type="ARBA" id="ARBA00023125"/>
    </source>
</evidence>
<accession>A0ABW3YFB5</accession>